<dbReference type="EMBL" id="WNAL01000001">
    <property type="protein sequence ID" value="MTR80141.1"/>
    <property type="molecule type" value="Genomic_DNA"/>
</dbReference>
<gene>
    <name evidence="3" type="ORF">GMD30_00150</name>
    <name evidence="2" type="ORF">M72_05601</name>
</gene>
<reference evidence="4" key="1">
    <citation type="submission" date="2015-05" db="EMBL/GenBank/DDBJ databases">
        <authorList>
            <consortium name="Pathogen Informatics"/>
        </authorList>
    </citation>
    <scope>NUCLEOTIDE SEQUENCE [LARGE SCALE GENOMIC DNA]</scope>
    <source>
        <strain evidence="4">M72</strain>
    </source>
</reference>
<feature type="transmembrane region" description="Helical" evidence="1">
    <location>
        <begin position="12"/>
        <end position="34"/>
    </location>
</feature>
<keyword evidence="1" id="KW-0812">Transmembrane</keyword>
<evidence type="ECO:0000313" key="3">
    <source>
        <dbReference type="EMBL" id="MTR80141.1"/>
    </source>
</evidence>
<dbReference type="AlphaFoldDB" id="A0A0M6WLP4"/>
<keyword evidence="1" id="KW-1133">Transmembrane helix</keyword>
<name>A0A0M6WLP4_9FIRM</name>
<feature type="transmembrane region" description="Helical" evidence="1">
    <location>
        <begin position="102"/>
        <end position="125"/>
    </location>
</feature>
<reference evidence="2" key="2">
    <citation type="submission" date="2015-05" db="EMBL/GenBank/DDBJ databases">
        <authorList>
            <person name="Wang D.B."/>
            <person name="Wang M."/>
        </authorList>
    </citation>
    <scope>NUCLEOTIDE SEQUENCE [LARGE SCALE GENOMIC DNA]</scope>
    <source>
        <strain evidence="2">M72</strain>
    </source>
</reference>
<feature type="transmembrane region" description="Helical" evidence="1">
    <location>
        <begin position="40"/>
        <end position="58"/>
    </location>
</feature>
<sequence length="394" mass="44767">MKPKETINLYRVISLLVIALVTFGVMGGLCAKSHLYPDEWLSMFFLTLIFLLVCIFELEYERKQKGISANTQTTFIRLSVTYTVSGGLIYAISYLPEFYRPVMIPVILLTAVSNSMVAVSFGLFFDLVLALTVGGSFYALAAYMMLTMLAAVLAQALKEKKYRMGVSLLTFFFSLMIPELFSYLSTKEMQKYSLLYAFGTAFLTFLTAAFLFHRLLHEADQEIENHLLDIVSEDYSEVKALKDFSMVEYRHAVKVSDIACRCAKEVGYRANLCLAGGFYYRMGRWIGEPYIKNAVNKAESLCFPAELISILAEYYGEEQLPSSPESALVHMVDAVVIRLEAMEQNVGQSVWNRDIVIYQTVNDFSSSEIYDHSGMSMNQFLKIREFLAKEELLR</sequence>
<feature type="transmembrane region" description="Helical" evidence="1">
    <location>
        <begin position="193"/>
        <end position="212"/>
    </location>
</feature>
<reference evidence="3 5" key="3">
    <citation type="journal article" date="2019" name="Nat. Med.">
        <title>A library of human gut bacterial isolates paired with longitudinal multiomics data enables mechanistic microbiome research.</title>
        <authorList>
            <person name="Poyet M."/>
            <person name="Groussin M."/>
            <person name="Gibbons S.M."/>
            <person name="Avila-Pacheco J."/>
            <person name="Jiang X."/>
            <person name="Kearney S.M."/>
            <person name="Perrotta A.R."/>
            <person name="Berdy B."/>
            <person name="Zhao S."/>
            <person name="Lieberman T.D."/>
            <person name="Swanson P.K."/>
            <person name="Smith M."/>
            <person name="Roesemann S."/>
            <person name="Alexander J.E."/>
            <person name="Rich S.A."/>
            <person name="Livny J."/>
            <person name="Vlamakis H."/>
            <person name="Clish C."/>
            <person name="Bullock K."/>
            <person name="Deik A."/>
            <person name="Scott J."/>
            <person name="Pierce K.A."/>
            <person name="Xavier R.J."/>
            <person name="Alm E.J."/>
        </authorList>
    </citation>
    <scope>NUCLEOTIDE SEQUENCE [LARGE SCALE GENOMIC DNA]</scope>
    <source>
        <strain evidence="3 5">BIOML-A1</strain>
    </source>
</reference>
<keyword evidence="4" id="KW-1185">Reference proteome</keyword>
<dbReference type="Proteomes" id="UP000049979">
    <property type="component" value="Unassembled WGS sequence"/>
</dbReference>
<protein>
    <submittedName>
        <fullName evidence="2">Uncharacterized protein</fullName>
    </submittedName>
</protein>
<dbReference type="Proteomes" id="UP000446657">
    <property type="component" value="Unassembled WGS sequence"/>
</dbReference>
<evidence type="ECO:0000313" key="2">
    <source>
        <dbReference type="EMBL" id="CRL38037.1"/>
    </source>
</evidence>
<dbReference type="RefSeq" id="WP_055067817.1">
    <property type="nucleotide sequence ID" value="NZ_CP173697.1"/>
</dbReference>
<feature type="transmembrane region" description="Helical" evidence="1">
    <location>
        <begin position="137"/>
        <end position="156"/>
    </location>
</feature>
<dbReference type="GeneID" id="99746158"/>
<keyword evidence="1" id="KW-0472">Membrane</keyword>
<evidence type="ECO:0000313" key="5">
    <source>
        <dbReference type="Proteomes" id="UP000446657"/>
    </source>
</evidence>
<feature type="transmembrane region" description="Helical" evidence="1">
    <location>
        <begin position="79"/>
        <end position="96"/>
    </location>
</feature>
<dbReference type="EMBL" id="CVRR01000019">
    <property type="protein sequence ID" value="CRL38037.1"/>
    <property type="molecule type" value="Genomic_DNA"/>
</dbReference>
<evidence type="ECO:0000313" key="4">
    <source>
        <dbReference type="Proteomes" id="UP000049979"/>
    </source>
</evidence>
<organism evidence="2 4">
    <name type="scientific">Roseburia faecis</name>
    <dbReference type="NCBI Taxonomy" id="301302"/>
    <lineage>
        <taxon>Bacteria</taxon>
        <taxon>Bacillati</taxon>
        <taxon>Bacillota</taxon>
        <taxon>Clostridia</taxon>
        <taxon>Lachnospirales</taxon>
        <taxon>Lachnospiraceae</taxon>
        <taxon>Roseburia</taxon>
    </lineage>
</organism>
<feature type="transmembrane region" description="Helical" evidence="1">
    <location>
        <begin position="162"/>
        <end position="181"/>
    </location>
</feature>
<evidence type="ECO:0000256" key="1">
    <source>
        <dbReference type="SAM" id="Phobius"/>
    </source>
</evidence>
<accession>A0A0M6WLP4</accession>
<dbReference type="OrthoDB" id="9806952at2"/>
<proteinExistence type="predicted"/>
<dbReference type="STRING" id="301302.ERS852420_00620"/>